<feature type="active site" evidence="10">
    <location>
        <position position="136"/>
    </location>
</feature>
<reference evidence="13 14" key="1">
    <citation type="submission" date="2018-03" db="EMBL/GenBank/DDBJ databases">
        <title>The draft genome of Sphingosinicella sp. GL-C-18.</title>
        <authorList>
            <person name="Liu L."/>
            <person name="Li L."/>
            <person name="Liang L."/>
            <person name="Zhang X."/>
            <person name="Wang T."/>
        </authorList>
    </citation>
    <scope>NUCLEOTIDE SEQUENCE [LARGE SCALE GENOMIC DNA]</scope>
    <source>
        <strain evidence="13 14">GL-C-18</strain>
    </source>
</reference>
<proteinExistence type="inferred from homology"/>
<feature type="domain" description="GHMP kinase N-terminal" evidence="11">
    <location>
        <begin position="66"/>
        <end position="143"/>
    </location>
</feature>
<feature type="binding site" evidence="10">
    <location>
        <begin position="94"/>
        <end position="104"/>
    </location>
    <ligand>
        <name>ATP</name>
        <dbReference type="ChEBI" id="CHEBI:30616"/>
    </ligand>
</feature>
<evidence type="ECO:0000256" key="6">
    <source>
        <dbReference type="ARBA" id="ARBA00022777"/>
    </source>
</evidence>
<keyword evidence="6 10" id="KW-0418">Kinase</keyword>
<dbReference type="InterPro" id="IPR006204">
    <property type="entry name" value="GHMP_kinase_N_dom"/>
</dbReference>
<evidence type="ECO:0000259" key="11">
    <source>
        <dbReference type="Pfam" id="PF00288"/>
    </source>
</evidence>
<dbReference type="Gene3D" id="3.30.230.10">
    <property type="match status" value="1"/>
</dbReference>
<dbReference type="PANTHER" id="PTHR43527">
    <property type="entry name" value="4-DIPHOSPHOCYTIDYL-2-C-METHYL-D-ERYTHRITOL KINASE, CHLOROPLASTIC"/>
    <property type="match status" value="1"/>
</dbReference>
<keyword evidence="4 10" id="KW-0808">Transferase</keyword>
<dbReference type="InterPro" id="IPR036554">
    <property type="entry name" value="GHMP_kinase_C_sf"/>
</dbReference>
<dbReference type="GO" id="GO:0019288">
    <property type="term" value="P:isopentenyl diphosphate biosynthetic process, methylerythritol 4-phosphate pathway"/>
    <property type="evidence" value="ECO:0007669"/>
    <property type="project" value="UniProtKB-UniRule"/>
</dbReference>
<dbReference type="Pfam" id="PF00288">
    <property type="entry name" value="GHMP_kinases_N"/>
    <property type="match status" value="1"/>
</dbReference>
<dbReference type="InterPro" id="IPR004424">
    <property type="entry name" value="IspE"/>
</dbReference>
<dbReference type="EC" id="2.7.1.148" evidence="2 10"/>
<dbReference type="Gene3D" id="3.30.70.890">
    <property type="entry name" value="GHMP kinase, C-terminal domain"/>
    <property type="match status" value="1"/>
</dbReference>
<dbReference type="SUPFAM" id="SSF55060">
    <property type="entry name" value="GHMP Kinase, C-terminal domain"/>
    <property type="match status" value="1"/>
</dbReference>
<evidence type="ECO:0000259" key="12">
    <source>
        <dbReference type="Pfam" id="PF08544"/>
    </source>
</evidence>
<dbReference type="Pfam" id="PF08544">
    <property type="entry name" value="GHMP_kinases_C"/>
    <property type="match status" value="1"/>
</dbReference>
<evidence type="ECO:0000256" key="2">
    <source>
        <dbReference type="ARBA" id="ARBA00012052"/>
    </source>
</evidence>
<keyword evidence="8 10" id="KW-0414">Isoprene biosynthesis</keyword>
<dbReference type="InterPro" id="IPR014721">
    <property type="entry name" value="Ribsml_uS5_D2-typ_fold_subgr"/>
</dbReference>
<dbReference type="InterPro" id="IPR013750">
    <property type="entry name" value="GHMP_kinase_C_dom"/>
</dbReference>
<dbReference type="GO" id="GO:0005524">
    <property type="term" value="F:ATP binding"/>
    <property type="evidence" value="ECO:0007669"/>
    <property type="project" value="UniProtKB-UniRule"/>
</dbReference>
<evidence type="ECO:0000256" key="7">
    <source>
        <dbReference type="ARBA" id="ARBA00022840"/>
    </source>
</evidence>
<dbReference type="NCBIfam" id="TIGR00154">
    <property type="entry name" value="ispE"/>
    <property type="match status" value="1"/>
</dbReference>
<dbReference type="HAMAP" id="MF_00061">
    <property type="entry name" value="IspE"/>
    <property type="match status" value="1"/>
</dbReference>
<comment type="function">
    <text evidence="10">Catalyzes the phosphorylation of the position 2 hydroxy group of 4-diphosphocytidyl-2C-methyl-D-erythritol.</text>
</comment>
<evidence type="ECO:0000313" key="14">
    <source>
        <dbReference type="Proteomes" id="UP000241167"/>
    </source>
</evidence>
<evidence type="ECO:0000313" key="13">
    <source>
        <dbReference type="EMBL" id="PSJ39379.1"/>
    </source>
</evidence>
<dbReference type="Proteomes" id="UP000241167">
    <property type="component" value="Unassembled WGS sequence"/>
</dbReference>
<evidence type="ECO:0000256" key="1">
    <source>
        <dbReference type="ARBA" id="ARBA00009684"/>
    </source>
</evidence>
<name>A0A2P7QN39_9SPHN</name>
<organism evidence="13 14">
    <name type="scientific">Allosphingosinicella deserti</name>
    <dbReference type="NCBI Taxonomy" id="2116704"/>
    <lineage>
        <taxon>Bacteria</taxon>
        <taxon>Pseudomonadati</taxon>
        <taxon>Pseudomonadota</taxon>
        <taxon>Alphaproteobacteria</taxon>
        <taxon>Sphingomonadales</taxon>
        <taxon>Sphingomonadaceae</taxon>
        <taxon>Allosphingosinicella</taxon>
    </lineage>
</organism>
<dbReference type="InterPro" id="IPR020568">
    <property type="entry name" value="Ribosomal_Su5_D2-typ_SF"/>
</dbReference>
<dbReference type="EMBL" id="PXYI01000004">
    <property type="protein sequence ID" value="PSJ39379.1"/>
    <property type="molecule type" value="Genomic_DNA"/>
</dbReference>
<sequence length="273" mass="28661">MMEEIARAKLNLALHVRGREPDGYHRIETLFAFCEHGDVLRVDEGEGLSLALEGPYGGALAAEPDNLVLRAARALRDRFAVRNGATLTLDKRLPVASGIGGGSADAAAALRLLTSWWGLAASEADLLEIARLLGADVPACVLSRTARGSGRGDALVEVDLPGLAGTAALLVNPGVPVPTGPVFRAWGGVDGGSLPEDFRLGRNDLQVPAIHVAPIIADTLAWLESRPGATLVRMSGSGATCFALFEDETRRDAAAADLAVARPDWWGMATRLC</sequence>
<dbReference type="OrthoDB" id="9809438at2"/>
<keyword evidence="7 10" id="KW-0067">ATP-binding</keyword>
<comment type="similarity">
    <text evidence="1 10">Belongs to the GHMP kinase family. IspE subfamily.</text>
</comment>
<evidence type="ECO:0000256" key="10">
    <source>
        <dbReference type="HAMAP-Rule" id="MF_00061"/>
    </source>
</evidence>
<dbReference type="PANTHER" id="PTHR43527:SF2">
    <property type="entry name" value="4-DIPHOSPHOCYTIDYL-2-C-METHYL-D-ERYTHRITOL KINASE, CHLOROPLASTIC"/>
    <property type="match status" value="1"/>
</dbReference>
<gene>
    <name evidence="10" type="primary">ispE</name>
    <name evidence="13" type="ORF">C7I55_12195</name>
</gene>
<dbReference type="GO" id="GO:0050515">
    <property type="term" value="F:4-(cytidine 5'-diphospho)-2-C-methyl-D-erythritol kinase activity"/>
    <property type="evidence" value="ECO:0007669"/>
    <property type="project" value="UniProtKB-UniRule"/>
</dbReference>
<feature type="domain" description="GHMP kinase C-terminal" evidence="12">
    <location>
        <begin position="203"/>
        <end position="258"/>
    </location>
</feature>
<comment type="caution">
    <text evidence="13">The sequence shown here is derived from an EMBL/GenBank/DDBJ whole genome shotgun (WGS) entry which is preliminary data.</text>
</comment>
<dbReference type="AlphaFoldDB" id="A0A2P7QN39"/>
<dbReference type="SUPFAM" id="SSF54211">
    <property type="entry name" value="Ribosomal protein S5 domain 2-like"/>
    <property type="match status" value="1"/>
</dbReference>
<evidence type="ECO:0000256" key="9">
    <source>
        <dbReference type="ARBA" id="ARBA00032554"/>
    </source>
</evidence>
<dbReference type="GO" id="GO:0016114">
    <property type="term" value="P:terpenoid biosynthetic process"/>
    <property type="evidence" value="ECO:0007669"/>
    <property type="project" value="UniProtKB-UniRule"/>
</dbReference>
<keyword evidence="14" id="KW-1185">Reference proteome</keyword>
<comment type="pathway">
    <text evidence="10">Isoprenoid biosynthesis; isopentenyl diphosphate biosynthesis via DXP pathway; isopentenyl diphosphate from 1-deoxy-D-xylulose 5-phosphate: step 3/6.</text>
</comment>
<dbReference type="NCBIfam" id="NF011202">
    <property type="entry name" value="PRK14608.1"/>
    <property type="match status" value="1"/>
</dbReference>
<evidence type="ECO:0000256" key="5">
    <source>
        <dbReference type="ARBA" id="ARBA00022741"/>
    </source>
</evidence>
<protein>
    <recommendedName>
        <fullName evidence="3 10">4-diphosphocytidyl-2-C-methyl-D-erythritol kinase</fullName>
        <shortName evidence="10">CMK</shortName>
        <ecNumber evidence="2 10">2.7.1.148</ecNumber>
    </recommendedName>
    <alternativeName>
        <fullName evidence="9 10">4-(cytidine-5'-diphospho)-2-C-methyl-D-erythritol kinase</fullName>
    </alternativeName>
</protein>
<feature type="active site" evidence="10">
    <location>
        <position position="9"/>
    </location>
</feature>
<evidence type="ECO:0000256" key="3">
    <source>
        <dbReference type="ARBA" id="ARBA00017473"/>
    </source>
</evidence>
<evidence type="ECO:0000256" key="4">
    <source>
        <dbReference type="ARBA" id="ARBA00022679"/>
    </source>
</evidence>
<keyword evidence="5 10" id="KW-0547">Nucleotide-binding</keyword>
<dbReference type="PIRSF" id="PIRSF010376">
    <property type="entry name" value="IspE"/>
    <property type="match status" value="1"/>
</dbReference>
<evidence type="ECO:0000256" key="8">
    <source>
        <dbReference type="ARBA" id="ARBA00023229"/>
    </source>
</evidence>
<dbReference type="UniPathway" id="UPA00056">
    <property type="reaction ID" value="UER00094"/>
</dbReference>
<comment type="catalytic activity">
    <reaction evidence="10">
        <text>4-CDP-2-C-methyl-D-erythritol + ATP = 4-CDP-2-C-methyl-D-erythritol 2-phosphate + ADP + H(+)</text>
        <dbReference type="Rhea" id="RHEA:18437"/>
        <dbReference type="ChEBI" id="CHEBI:15378"/>
        <dbReference type="ChEBI" id="CHEBI:30616"/>
        <dbReference type="ChEBI" id="CHEBI:57823"/>
        <dbReference type="ChEBI" id="CHEBI:57919"/>
        <dbReference type="ChEBI" id="CHEBI:456216"/>
        <dbReference type="EC" id="2.7.1.148"/>
    </reaction>
</comment>
<accession>A0A2P7QN39</accession>